<dbReference type="PANTHER" id="PTHR24274">
    <property type="entry name" value="CILIA- AND FLAGELLA-ASSOCIATED PROTEIN 161"/>
    <property type="match status" value="1"/>
</dbReference>
<gene>
    <name evidence="1" type="ORF">ACEWY4_010257</name>
</gene>
<dbReference type="EMBL" id="JBHFQA010000009">
    <property type="protein sequence ID" value="KAL2092945.1"/>
    <property type="molecule type" value="Genomic_DNA"/>
</dbReference>
<evidence type="ECO:0008006" key="3">
    <source>
        <dbReference type="Google" id="ProtNLM"/>
    </source>
</evidence>
<reference evidence="1 2" key="1">
    <citation type="submission" date="2024-09" db="EMBL/GenBank/DDBJ databases">
        <title>A chromosome-level genome assembly of Gray's grenadier anchovy, Coilia grayii.</title>
        <authorList>
            <person name="Fu Z."/>
        </authorList>
    </citation>
    <scope>NUCLEOTIDE SEQUENCE [LARGE SCALE GENOMIC DNA]</scope>
    <source>
        <strain evidence="1">G4</strain>
        <tissue evidence="1">Muscle</tissue>
    </source>
</reference>
<name>A0ABD1K1G3_9TELE</name>
<accession>A0ABD1K1G3</accession>
<keyword evidence="2" id="KW-1185">Reference proteome</keyword>
<dbReference type="AlphaFoldDB" id="A0ABD1K1G3"/>
<proteinExistence type="predicted"/>
<evidence type="ECO:0000313" key="1">
    <source>
        <dbReference type="EMBL" id="KAL2092945.1"/>
    </source>
</evidence>
<sequence length="268" mass="30462">MTQARTYSPNVRVGNWIEDLVLKEDMLKEFLEQKDRGELTLQRIGTLRDNIMTSVELSAEQGSLRFGDTVMLVNPGRSGPDSHYPCALSIIPDINTGPRPHQDINQSLQAPCFVSGAKGLQSCVRNAFVIDSVDGSPRGEMLHYDQSFCLRTTAGYAGGFYLASDTKSFQKCAQKSRLQEVSLVKELSFLCHWRLKCLDPQRRLEQEGSPVSVSRREHAYSHTHTRIYTRMCTYTQTQTYIYAAQAHVCFTAMHRYMHTQAYTLIHKI</sequence>
<dbReference type="Proteomes" id="UP001591681">
    <property type="component" value="Unassembled WGS sequence"/>
</dbReference>
<protein>
    <recommendedName>
        <fullName evidence="3">Cilia- and flagella-associated protein 161</fullName>
    </recommendedName>
</protein>
<evidence type="ECO:0000313" key="2">
    <source>
        <dbReference type="Proteomes" id="UP001591681"/>
    </source>
</evidence>
<comment type="caution">
    <text evidence="1">The sequence shown here is derived from an EMBL/GenBank/DDBJ whole genome shotgun (WGS) entry which is preliminary data.</text>
</comment>
<organism evidence="1 2">
    <name type="scientific">Coilia grayii</name>
    <name type="common">Gray's grenadier anchovy</name>
    <dbReference type="NCBI Taxonomy" id="363190"/>
    <lineage>
        <taxon>Eukaryota</taxon>
        <taxon>Metazoa</taxon>
        <taxon>Chordata</taxon>
        <taxon>Craniata</taxon>
        <taxon>Vertebrata</taxon>
        <taxon>Euteleostomi</taxon>
        <taxon>Actinopterygii</taxon>
        <taxon>Neopterygii</taxon>
        <taxon>Teleostei</taxon>
        <taxon>Clupei</taxon>
        <taxon>Clupeiformes</taxon>
        <taxon>Clupeoidei</taxon>
        <taxon>Engraulidae</taxon>
        <taxon>Coilinae</taxon>
        <taxon>Coilia</taxon>
    </lineage>
</organism>
<dbReference type="InterPro" id="IPR055325">
    <property type="entry name" value="CF161"/>
</dbReference>
<dbReference type="PANTHER" id="PTHR24274:SF1">
    <property type="entry name" value="CILIA- AND FLAGELLA-ASSOCIATED PROTEIN 161"/>
    <property type="match status" value="1"/>
</dbReference>
<dbReference type="Pfam" id="PF24569">
    <property type="entry name" value="CFAP161"/>
    <property type="match status" value="1"/>
</dbReference>